<evidence type="ECO:0000259" key="1">
    <source>
        <dbReference type="Pfam" id="PF12680"/>
    </source>
</evidence>
<dbReference type="PANTHER" id="PTHR41252:SF1">
    <property type="entry name" value="BLR2505 PROTEIN"/>
    <property type="match status" value="1"/>
</dbReference>
<sequence>MSTDEATVRALLNAMGRMDLGAIEGLLTDDVEWWLAGDLAVSGRHVGREAVLRDFLAAAAGMFEPGSLAFEVTHLWAHSGTVVAEYVGTARSRRGDAYRNHYCVVFTCRAGQVSAVREYLDTEHVARVLV</sequence>
<dbReference type="Pfam" id="PF12680">
    <property type="entry name" value="SnoaL_2"/>
    <property type="match status" value="1"/>
</dbReference>
<dbReference type="Gene3D" id="3.10.450.50">
    <property type="match status" value="1"/>
</dbReference>
<dbReference type="EMBL" id="JARXVE010000011">
    <property type="protein sequence ID" value="MDH6198494.1"/>
    <property type="molecule type" value="Genomic_DNA"/>
</dbReference>
<evidence type="ECO:0000313" key="2">
    <source>
        <dbReference type="EMBL" id="MDH6198494.1"/>
    </source>
</evidence>
<comment type="caution">
    <text evidence="2">The sequence shown here is derived from an EMBL/GenBank/DDBJ whole genome shotgun (WGS) entry which is preliminary data.</text>
</comment>
<dbReference type="PANTHER" id="PTHR41252">
    <property type="entry name" value="BLR2505 PROTEIN"/>
    <property type="match status" value="1"/>
</dbReference>
<proteinExistence type="predicted"/>
<organism evidence="2 3">
    <name type="scientific">Mycolicibacterium frederiksbergense</name>
    <dbReference type="NCBI Taxonomy" id="117567"/>
    <lineage>
        <taxon>Bacteria</taxon>
        <taxon>Bacillati</taxon>
        <taxon>Actinomycetota</taxon>
        <taxon>Actinomycetes</taxon>
        <taxon>Mycobacteriales</taxon>
        <taxon>Mycobacteriaceae</taxon>
        <taxon>Mycolicibacterium</taxon>
    </lineage>
</organism>
<name>A0ABT6L6B5_9MYCO</name>
<dbReference type="SUPFAM" id="SSF54427">
    <property type="entry name" value="NTF2-like"/>
    <property type="match status" value="1"/>
</dbReference>
<feature type="domain" description="SnoaL-like" evidence="1">
    <location>
        <begin position="8"/>
        <end position="114"/>
    </location>
</feature>
<keyword evidence="3" id="KW-1185">Reference proteome</keyword>
<dbReference type="Proteomes" id="UP001160130">
    <property type="component" value="Unassembled WGS sequence"/>
</dbReference>
<dbReference type="RefSeq" id="WP_280835072.1">
    <property type="nucleotide sequence ID" value="NZ_JARXVE010000011.1"/>
</dbReference>
<accession>A0ABT6L6B5</accession>
<gene>
    <name evidence="2" type="ORF">M2272_005153</name>
</gene>
<evidence type="ECO:0000313" key="3">
    <source>
        <dbReference type="Proteomes" id="UP001160130"/>
    </source>
</evidence>
<dbReference type="InterPro" id="IPR032710">
    <property type="entry name" value="NTF2-like_dom_sf"/>
</dbReference>
<protein>
    <submittedName>
        <fullName evidence="2">Ketosteroid isomerase-like protein</fullName>
    </submittedName>
</protein>
<dbReference type="InterPro" id="IPR037401">
    <property type="entry name" value="SnoaL-like"/>
</dbReference>
<reference evidence="2 3" key="1">
    <citation type="submission" date="2023-04" db="EMBL/GenBank/DDBJ databases">
        <title>Forest soil microbial communities from Buena Vista Peninsula, Colon Province, Panama.</title>
        <authorList>
            <person name="Bouskill N."/>
        </authorList>
    </citation>
    <scope>NUCLEOTIDE SEQUENCE [LARGE SCALE GENOMIC DNA]</scope>
    <source>
        <strain evidence="2 3">AC80</strain>
    </source>
</reference>